<proteinExistence type="predicted"/>
<reference evidence="2" key="1">
    <citation type="journal article" date="2014" name="Int. J. Syst. Evol. Microbiol.">
        <title>Complete genome sequence of Corynebacterium casei LMG S-19264T (=DSM 44701T), isolated from a smear-ripened cheese.</title>
        <authorList>
            <consortium name="US DOE Joint Genome Institute (JGI-PGF)"/>
            <person name="Walter F."/>
            <person name="Albersmeier A."/>
            <person name="Kalinowski J."/>
            <person name="Ruckert C."/>
        </authorList>
    </citation>
    <scope>NUCLEOTIDE SEQUENCE</scope>
    <source>
        <strain evidence="2">JCM 3131</strain>
    </source>
</reference>
<comment type="caution">
    <text evidence="2">The sequence shown here is derived from an EMBL/GenBank/DDBJ whole genome shotgun (WGS) entry which is preliminary data.</text>
</comment>
<dbReference type="AlphaFoldDB" id="A0A918F0E5"/>
<gene>
    <name evidence="2" type="ORF">GCM10010145_67440</name>
</gene>
<accession>A0A918F0E5</accession>
<dbReference type="Proteomes" id="UP000620156">
    <property type="component" value="Unassembled WGS sequence"/>
</dbReference>
<evidence type="ECO:0000256" key="1">
    <source>
        <dbReference type="SAM" id="MobiDB-lite"/>
    </source>
</evidence>
<reference evidence="2" key="2">
    <citation type="submission" date="2020-09" db="EMBL/GenBank/DDBJ databases">
        <authorList>
            <person name="Sun Q."/>
            <person name="Ohkuma M."/>
        </authorList>
    </citation>
    <scope>NUCLEOTIDE SEQUENCE</scope>
    <source>
        <strain evidence="2">JCM 3131</strain>
    </source>
</reference>
<dbReference type="EMBL" id="BMQK01000029">
    <property type="protein sequence ID" value="GGQ88531.1"/>
    <property type="molecule type" value="Genomic_DNA"/>
</dbReference>
<feature type="region of interest" description="Disordered" evidence="1">
    <location>
        <begin position="1"/>
        <end position="53"/>
    </location>
</feature>
<sequence>MVARALDGQYAVGGDARGADDRASGFDDQAGLGQSGRGTRVGQLRADPAGQRRQAQDLFAGTVGDAVAAAEVEFGQDQAVLLVQPRHQADHASHGEEVGLDAGNLGAQVAVQARQAQSGLVRGCG</sequence>
<evidence type="ECO:0000313" key="2">
    <source>
        <dbReference type="EMBL" id="GGQ88531.1"/>
    </source>
</evidence>
<name>A0A918F0E5_9ACTN</name>
<keyword evidence="3" id="KW-1185">Reference proteome</keyword>
<protein>
    <submittedName>
        <fullName evidence="2">Uncharacterized protein</fullName>
    </submittedName>
</protein>
<organism evidence="2 3">
    <name type="scientific">Streptomyces ruber</name>
    <dbReference type="NCBI Taxonomy" id="83378"/>
    <lineage>
        <taxon>Bacteria</taxon>
        <taxon>Bacillati</taxon>
        <taxon>Actinomycetota</taxon>
        <taxon>Actinomycetes</taxon>
        <taxon>Kitasatosporales</taxon>
        <taxon>Streptomycetaceae</taxon>
        <taxon>Streptomyces</taxon>
    </lineage>
</organism>
<evidence type="ECO:0000313" key="3">
    <source>
        <dbReference type="Proteomes" id="UP000620156"/>
    </source>
</evidence>